<organism evidence="2 3">
    <name type="scientific">Lyophyllum shimeji</name>
    <name type="common">Hon-shimeji</name>
    <name type="synonym">Tricholoma shimeji</name>
    <dbReference type="NCBI Taxonomy" id="47721"/>
    <lineage>
        <taxon>Eukaryota</taxon>
        <taxon>Fungi</taxon>
        <taxon>Dikarya</taxon>
        <taxon>Basidiomycota</taxon>
        <taxon>Agaricomycotina</taxon>
        <taxon>Agaricomycetes</taxon>
        <taxon>Agaricomycetidae</taxon>
        <taxon>Agaricales</taxon>
        <taxon>Tricholomatineae</taxon>
        <taxon>Lyophyllaceae</taxon>
        <taxon>Lyophyllum</taxon>
    </lineage>
</organism>
<dbReference type="EMBL" id="BRPK01000025">
    <property type="protein sequence ID" value="GLB45656.1"/>
    <property type="molecule type" value="Genomic_DNA"/>
</dbReference>
<reference evidence="2" key="1">
    <citation type="submission" date="2022-07" db="EMBL/GenBank/DDBJ databases">
        <title>The genome of Lyophyllum shimeji provides insight into the initial evolution of ectomycorrhizal fungal genome.</title>
        <authorList>
            <person name="Kobayashi Y."/>
            <person name="Shibata T."/>
            <person name="Hirakawa H."/>
            <person name="Shigenobu S."/>
            <person name="Nishiyama T."/>
            <person name="Yamada A."/>
            <person name="Hasebe M."/>
            <person name="Kawaguchi M."/>
        </authorList>
    </citation>
    <scope>NUCLEOTIDE SEQUENCE</scope>
    <source>
        <strain evidence="2">AT787</strain>
    </source>
</reference>
<feature type="compositionally biased region" description="Polar residues" evidence="1">
    <location>
        <begin position="208"/>
        <end position="217"/>
    </location>
</feature>
<feature type="compositionally biased region" description="Basic and acidic residues" evidence="1">
    <location>
        <begin position="102"/>
        <end position="111"/>
    </location>
</feature>
<feature type="compositionally biased region" description="Acidic residues" evidence="1">
    <location>
        <begin position="73"/>
        <end position="86"/>
    </location>
</feature>
<name>A0A9P3UX04_LYOSH</name>
<sequence length="404" mass="45047">MGNAPKGSWGAAWAPPVHDTATAEAQPSRKRAMSASAQAQNTSKKTKNNATSKREQGPRHSEPRWRLAPIILSDDEDNPANDADDISTEHQEHQLPPRRRGKEVDFARSRDPQPPQASNDDADADASLEQENQFEVSEDEVEFDDGAEDLRHLDAQTLKHTILAERVQFTQRTRKSSTPIAEDLFNHDALDNRRVEDIESDGIPTTDMDLTTASSLNGDDDRPSDEDHPNGDSDLGLDELEPELSTAVSKRKKGGKREQARLTEVPQWANRARSVSDKKTHRCQPIKVEPTSDAEIDFEERCYDANLGWPSAAHYVPPSPTARVISLRAQPAALHRVIKAGIRQITEDSLFKTAYLSVEDNFSYQRGTLENCARKQGGVRKKIKDIGSNFLLRGLMRQPTNHVT</sequence>
<feature type="compositionally biased region" description="Low complexity" evidence="1">
    <location>
        <begin position="38"/>
        <end position="51"/>
    </location>
</feature>
<protein>
    <submittedName>
        <fullName evidence="2">Uncharacterized protein</fullName>
    </submittedName>
</protein>
<dbReference type="OrthoDB" id="3225557at2759"/>
<accession>A0A9P3UX04</accession>
<feature type="compositionally biased region" description="Basic and acidic residues" evidence="1">
    <location>
        <begin position="52"/>
        <end position="65"/>
    </location>
</feature>
<evidence type="ECO:0000313" key="3">
    <source>
        <dbReference type="Proteomes" id="UP001063166"/>
    </source>
</evidence>
<feature type="region of interest" description="Disordered" evidence="1">
    <location>
        <begin position="195"/>
        <end position="264"/>
    </location>
</feature>
<gene>
    <name evidence="2" type="ORF">LshimejAT787_2500480</name>
</gene>
<comment type="caution">
    <text evidence="2">The sequence shown here is derived from an EMBL/GenBank/DDBJ whole genome shotgun (WGS) entry which is preliminary data.</text>
</comment>
<evidence type="ECO:0000313" key="2">
    <source>
        <dbReference type="EMBL" id="GLB45656.1"/>
    </source>
</evidence>
<feature type="compositionally biased region" description="Basic and acidic residues" evidence="1">
    <location>
        <begin position="219"/>
        <end position="231"/>
    </location>
</feature>
<evidence type="ECO:0000256" key="1">
    <source>
        <dbReference type="SAM" id="MobiDB-lite"/>
    </source>
</evidence>
<proteinExistence type="predicted"/>
<feature type="region of interest" description="Disordered" evidence="1">
    <location>
        <begin position="1"/>
        <end position="141"/>
    </location>
</feature>
<dbReference type="AlphaFoldDB" id="A0A9P3UX04"/>
<dbReference type="Proteomes" id="UP001063166">
    <property type="component" value="Unassembled WGS sequence"/>
</dbReference>
<keyword evidence="3" id="KW-1185">Reference proteome</keyword>